<sequence length="1070" mass="118160">MEEQMTVLQSLSLKILLKPAPEILEVFLSEIQHLPAATVTEFQDCLLFPALSCNSETKSNQRSLELSLRIVHQVLSKSSLTTWTVFRDIVGSLCLTTNDILTDAGKGPGFDEVLAVLLMETSYAAFSCLDDSTLLTAINDPKELKMIHVLWSNAVFQCVDLLGKTPSRDVRLSCLRLLKATTMDAVDRVDCRRVFGGLFASFLPGITGACLSLAKDTATPFVGQVVLAETLATFSTVLCLVYGDEQAIGQDTAERTVTDGFPPDPRTVAWVAETVPKISLSLQNMAHLAAVDSAEVRLSLVLFSKKLLSSCLKSLRTTFPVLVRLLLPLAEDAFANVSAAALDVLQFFRSSVAADECDLVWGLLQEDFITLLDSLPYLSSNQSEQTFISALKTCCGYCTLLGSQLAVLLSSGDMMERFTDILLHLSELDYRNVDLMTYSTTDVADSPYTCTRLSGRETARQFDRLLFCLGKQGLSAGILQHLSGVLSDRFDVPSMNGVIFLTNNLIRNAEKPMQELHAVSVLLQLYISSDWWTFSTSTQAAILSRRCVLDGEASSQGADELSLLRYKQQVVGLCLLLDGLAVTAEALGQTSQRTLHSTLCRLLEKTVSEVPLVEAHALQALKSLSRTYGYSSVSELIVDNMEYVTSTVLIRIRSLHRHPKTVFILQAALKLSSPDILPSIWKIVTFLLDKLDEFHSVAALPFVVVLAAVIRKIAEWNAATEPALTVAVPDRVDEAVRYLQEGCDLQNTSTELDEGISGQGEEPIPDLAEEEEVEPEVPTHVTFTVNILQRCAYLLPVDDRNLRTTILDIVREGCSILGAHKTQLLPVIHKVWTSVILLHRSPDLVILKKTTLMARTQTALMAQTQTTLWARTQTTLWARTQTILMAQTQTILMARTQTTLMARTQTTQNCGHVLEMSEVAGSFLRQRVSTDIIPVVTRVLGKERHIADHWSPTEQLLITLLTSLPRLLKRIDAEDSVCEIVAAAVLPFLSPDQPAQLRQQAVGFFRELAVQQPDLVVVKMTEACDVLETFHKPGLPSVRRRRAVVTVPEADVCHILQDVPSYKVLFPRPN</sequence>
<dbReference type="InterPro" id="IPR057566">
    <property type="entry name" value="TPR_TTI1_N"/>
</dbReference>
<dbReference type="Pfam" id="PF21547">
    <property type="entry name" value="TTI1"/>
    <property type="match status" value="1"/>
</dbReference>
<feature type="domain" description="TTI1 C-terminal TPR" evidence="2">
    <location>
        <begin position="913"/>
        <end position="1016"/>
    </location>
</feature>
<evidence type="ECO:0000313" key="4">
    <source>
        <dbReference type="Proteomes" id="UP000192578"/>
    </source>
</evidence>
<dbReference type="SUPFAM" id="SSF48371">
    <property type="entry name" value="ARM repeat"/>
    <property type="match status" value="1"/>
</dbReference>
<dbReference type="Pfam" id="PF24176">
    <property type="entry name" value="TPR_TTI1_2nd"/>
    <property type="match status" value="1"/>
</dbReference>
<gene>
    <name evidence="3" type="ORF">BV898_11054</name>
</gene>
<dbReference type="EMBL" id="MTYJ01000099">
    <property type="protein sequence ID" value="OQV14791.1"/>
    <property type="molecule type" value="Genomic_DNA"/>
</dbReference>
<evidence type="ECO:0000259" key="1">
    <source>
        <dbReference type="Pfam" id="PF24173"/>
    </source>
</evidence>
<evidence type="ECO:0000259" key="2">
    <source>
        <dbReference type="Pfam" id="PF24181"/>
    </source>
</evidence>
<dbReference type="PANTHER" id="PTHR18460">
    <property type="entry name" value="TEL2 INTERACTING PROTEIN 1 TTI1 FAMILY MEMBER"/>
    <property type="match status" value="1"/>
</dbReference>
<feature type="domain" description="TTI1 C-terminal TPR" evidence="2">
    <location>
        <begin position="763"/>
        <end position="893"/>
    </location>
</feature>
<keyword evidence="4" id="KW-1185">Reference proteome</keyword>
<dbReference type="AlphaFoldDB" id="A0A1W0WHV9"/>
<reference evidence="4" key="1">
    <citation type="submission" date="2017-01" db="EMBL/GenBank/DDBJ databases">
        <title>Comparative genomics of anhydrobiosis in the tardigrade Hypsibius dujardini.</title>
        <authorList>
            <person name="Yoshida Y."/>
            <person name="Koutsovoulos G."/>
            <person name="Laetsch D."/>
            <person name="Stevens L."/>
            <person name="Kumar S."/>
            <person name="Horikawa D."/>
            <person name="Ishino K."/>
            <person name="Komine S."/>
            <person name="Tomita M."/>
            <person name="Blaxter M."/>
            <person name="Arakawa K."/>
        </authorList>
    </citation>
    <scope>NUCLEOTIDE SEQUENCE [LARGE SCALE GENOMIC DNA]</scope>
    <source>
        <strain evidence="4">Z151</strain>
    </source>
</reference>
<dbReference type="InterPro" id="IPR049362">
    <property type="entry name" value="TTI1_rpt"/>
</dbReference>
<evidence type="ECO:0000313" key="3">
    <source>
        <dbReference type="EMBL" id="OQV14791.1"/>
    </source>
</evidence>
<dbReference type="Proteomes" id="UP000192578">
    <property type="component" value="Unassembled WGS sequence"/>
</dbReference>
<dbReference type="PANTHER" id="PTHR18460:SF3">
    <property type="entry name" value="TELO2-INTERACTING PROTEIN 1 HOMOLOG"/>
    <property type="match status" value="1"/>
</dbReference>
<dbReference type="Pfam" id="PF24173">
    <property type="entry name" value="TPR_TTI1_N"/>
    <property type="match status" value="1"/>
</dbReference>
<dbReference type="GO" id="GO:0005737">
    <property type="term" value="C:cytoplasm"/>
    <property type="evidence" value="ECO:0007669"/>
    <property type="project" value="TreeGrafter"/>
</dbReference>
<organism evidence="3 4">
    <name type="scientific">Hypsibius exemplaris</name>
    <name type="common">Freshwater tardigrade</name>
    <dbReference type="NCBI Taxonomy" id="2072580"/>
    <lineage>
        <taxon>Eukaryota</taxon>
        <taxon>Metazoa</taxon>
        <taxon>Ecdysozoa</taxon>
        <taxon>Tardigrada</taxon>
        <taxon>Eutardigrada</taxon>
        <taxon>Parachela</taxon>
        <taxon>Hypsibioidea</taxon>
        <taxon>Hypsibiidae</taxon>
        <taxon>Hypsibius</taxon>
    </lineage>
</organism>
<accession>A0A1W0WHV9</accession>
<comment type="caution">
    <text evidence="3">The sequence shown here is derived from an EMBL/GenBank/DDBJ whole genome shotgun (WGS) entry which is preliminary data.</text>
</comment>
<dbReference type="Pfam" id="PF24181">
    <property type="entry name" value="TPR_TTI1_C"/>
    <property type="match status" value="2"/>
</dbReference>
<proteinExistence type="predicted"/>
<dbReference type="OrthoDB" id="49511at2759"/>
<name>A0A1W0WHV9_HYPEX</name>
<feature type="domain" description="TTI1 N-terminal TPR" evidence="1">
    <location>
        <begin position="17"/>
        <end position="332"/>
    </location>
</feature>
<dbReference type="InterPro" id="IPR057567">
    <property type="entry name" value="TPR_TTI1_C"/>
</dbReference>
<dbReference type="InterPro" id="IPR016024">
    <property type="entry name" value="ARM-type_fold"/>
</dbReference>
<dbReference type="InterPro" id="IPR052587">
    <property type="entry name" value="TELO2-interacting_protein_1"/>
</dbReference>
<protein>
    <submittedName>
        <fullName evidence="3">TELO2-interacting protein 1-like protein</fullName>
    </submittedName>
</protein>